<gene>
    <name evidence="1" type="ORF">BCR44DRAFT_35767</name>
</gene>
<sequence length="157" mass="16617">MSAAPSASDVQSASITFKTLRAAPSRFAGAPDWNPAVDSFGNEKHTAMTTLLQALGRPGTPAQDVFEAMGPPDLVLPSKEAVQSLVGGRGTVEQVIAQQAHAGAPGPFISGDAQQQQQQAGKTFLVYFWRGIHDYMYLETDEQGEKIAGGDWVLAGE</sequence>
<evidence type="ECO:0000313" key="1">
    <source>
        <dbReference type="EMBL" id="ORZ37578.1"/>
    </source>
</evidence>
<organism evidence="1 2">
    <name type="scientific">Catenaria anguillulae PL171</name>
    <dbReference type="NCBI Taxonomy" id="765915"/>
    <lineage>
        <taxon>Eukaryota</taxon>
        <taxon>Fungi</taxon>
        <taxon>Fungi incertae sedis</taxon>
        <taxon>Blastocladiomycota</taxon>
        <taxon>Blastocladiomycetes</taxon>
        <taxon>Blastocladiales</taxon>
        <taxon>Catenariaceae</taxon>
        <taxon>Catenaria</taxon>
    </lineage>
</organism>
<dbReference type="OrthoDB" id="5580129at2759"/>
<dbReference type="EMBL" id="MCFL01000012">
    <property type="protein sequence ID" value="ORZ37578.1"/>
    <property type="molecule type" value="Genomic_DNA"/>
</dbReference>
<keyword evidence="2" id="KW-1185">Reference proteome</keyword>
<name>A0A1Y2HSK8_9FUNG</name>
<protein>
    <submittedName>
        <fullName evidence="1">Uncharacterized protein</fullName>
    </submittedName>
</protein>
<comment type="caution">
    <text evidence="1">The sequence shown here is derived from an EMBL/GenBank/DDBJ whole genome shotgun (WGS) entry which is preliminary data.</text>
</comment>
<reference evidence="1 2" key="1">
    <citation type="submission" date="2016-07" db="EMBL/GenBank/DDBJ databases">
        <title>Pervasive Adenine N6-methylation of Active Genes in Fungi.</title>
        <authorList>
            <consortium name="DOE Joint Genome Institute"/>
            <person name="Mondo S.J."/>
            <person name="Dannebaum R.O."/>
            <person name="Kuo R.C."/>
            <person name="Labutti K."/>
            <person name="Haridas S."/>
            <person name="Kuo A."/>
            <person name="Salamov A."/>
            <person name="Ahrendt S.R."/>
            <person name="Lipzen A."/>
            <person name="Sullivan W."/>
            <person name="Andreopoulos W.B."/>
            <person name="Clum A."/>
            <person name="Lindquist E."/>
            <person name="Daum C."/>
            <person name="Ramamoorthy G.K."/>
            <person name="Gryganskyi A."/>
            <person name="Culley D."/>
            <person name="Magnuson J.K."/>
            <person name="James T.Y."/>
            <person name="O'Malley M.A."/>
            <person name="Stajich J.E."/>
            <person name="Spatafora J.W."/>
            <person name="Visel A."/>
            <person name="Grigoriev I.V."/>
        </authorList>
    </citation>
    <scope>NUCLEOTIDE SEQUENCE [LARGE SCALE GENOMIC DNA]</scope>
    <source>
        <strain evidence="1 2">PL171</strain>
    </source>
</reference>
<proteinExistence type="predicted"/>
<dbReference type="Proteomes" id="UP000193411">
    <property type="component" value="Unassembled WGS sequence"/>
</dbReference>
<accession>A0A1Y2HSK8</accession>
<evidence type="ECO:0000313" key="2">
    <source>
        <dbReference type="Proteomes" id="UP000193411"/>
    </source>
</evidence>
<dbReference type="AlphaFoldDB" id="A0A1Y2HSK8"/>